<dbReference type="EMBL" id="QTJU01000005">
    <property type="protein sequence ID" value="RFM27452.1"/>
    <property type="molecule type" value="Genomic_DNA"/>
</dbReference>
<feature type="chain" id="PRO_5017780934" evidence="2">
    <location>
        <begin position="22"/>
        <end position="164"/>
    </location>
</feature>
<keyword evidence="1" id="KW-0378">Hydrolase</keyword>
<dbReference type="OrthoDB" id="1371721at2"/>
<dbReference type="Pfam" id="PF01832">
    <property type="entry name" value="Glucosaminidase"/>
    <property type="match status" value="1"/>
</dbReference>
<reference evidence="4 5" key="1">
    <citation type="submission" date="2018-08" db="EMBL/GenBank/DDBJ databases">
        <title>Chitinophagaceae sp. K23C18032701, a novel bacterium isolated from forest soil.</title>
        <authorList>
            <person name="Wang C."/>
        </authorList>
    </citation>
    <scope>NUCLEOTIDE SEQUENCE [LARGE SCALE GENOMIC DNA]</scope>
    <source>
        <strain evidence="4 5">K23C18032701</strain>
    </source>
</reference>
<dbReference type="Gene3D" id="1.10.530.10">
    <property type="match status" value="1"/>
</dbReference>
<feature type="signal peptide" evidence="2">
    <location>
        <begin position="1"/>
        <end position="21"/>
    </location>
</feature>
<dbReference type="InterPro" id="IPR051056">
    <property type="entry name" value="Glycosyl_Hydrolase_73"/>
</dbReference>
<dbReference type="PANTHER" id="PTHR33308">
    <property type="entry name" value="PEPTIDOGLYCAN HYDROLASE FLGJ"/>
    <property type="match status" value="1"/>
</dbReference>
<evidence type="ECO:0000313" key="4">
    <source>
        <dbReference type="EMBL" id="RFM27452.1"/>
    </source>
</evidence>
<accession>A0A3E1NHU1</accession>
<evidence type="ECO:0000313" key="5">
    <source>
        <dbReference type="Proteomes" id="UP000261284"/>
    </source>
</evidence>
<name>A0A3E1NHU1_9BACT</name>
<dbReference type="AlphaFoldDB" id="A0A3E1NHU1"/>
<dbReference type="InterPro" id="IPR002901">
    <property type="entry name" value="MGlyc_endo_b_GlcNAc-like_dom"/>
</dbReference>
<gene>
    <name evidence="4" type="ORF">DXN05_15660</name>
</gene>
<dbReference type="GO" id="GO:0004040">
    <property type="term" value="F:amidase activity"/>
    <property type="evidence" value="ECO:0007669"/>
    <property type="project" value="InterPro"/>
</dbReference>
<dbReference type="SMART" id="SM00047">
    <property type="entry name" value="LYZ2"/>
    <property type="match status" value="1"/>
</dbReference>
<evidence type="ECO:0000259" key="3">
    <source>
        <dbReference type="SMART" id="SM00047"/>
    </source>
</evidence>
<sequence length="164" mass="18748">MKYLILVFLVVSAFFCPPVNAQQHKYLVRDYVNEHTDKCKELSQSYGIPASIIIGTAIVESGAGSSRNAQLLNNHFGIVGKNKLAQRNPPIKTKYKQFESVDASYEAFCKILSRRKYYQTLKDDRDYSKWVSAISAAGYSTTPDVWKQKMMHTIKKYHLTNLDN</sequence>
<evidence type="ECO:0000256" key="1">
    <source>
        <dbReference type="ARBA" id="ARBA00022801"/>
    </source>
</evidence>
<protein>
    <submittedName>
        <fullName evidence="4">Muramidase</fullName>
    </submittedName>
</protein>
<keyword evidence="2" id="KW-0732">Signal</keyword>
<dbReference type="RefSeq" id="WP_147313939.1">
    <property type="nucleotide sequence ID" value="NZ_QTJU01000005.1"/>
</dbReference>
<dbReference type="Proteomes" id="UP000261284">
    <property type="component" value="Unassembled WGS sequence"/>
</dbReference>
<proteinExistence type="predicted"/>
<comment type="caution">
    <text evidence="4">The sequence shown here is derived from an EMBL/GenBank/DDBJ whole genome shotgun (WGS) entry which is preliminary data.</text>
</comment>
<keyword evidence="5" id="KW-1185">Reference proteome</keyword>
<dbReference type="PANTHER" id="PTHR33308:SF9">
    <property type="entry name" value="PEPTIDOGLYCAN HYDROLASE FLGJ"/>
    <property type="match status" value="1"/>
</dbReference>
<organism evidence="4 5">
    <name type="scientific">Deminuibacter soli</name>
    <dbReference type="NCBI Taxonomy" id="2291815"/>
    <lineage>
        <taxon>Bacteria</taxon>
        <taxon>Pseudomonadati</taxon>
        <taxon>Bacteroidota</taxon>
        <taxon>Chitinophagia</taxon>
        <taxon>Chitinophagales</taxon>
        <taxon>Chitinophagaceae</taxon>
        <taxon>Deminuibacter</taxon>
    </lineage>
</organism>
<evidence type="ECO:0000256" key="2">
    <source>
        <dbReference type="SAM" id="SignalP"/>
    </source>
</evidence>
<feature type="domain" description="Mannosyl-glycoprotein endo-beta-N-acetylglucosamidase-like" evidence="3">
    <location>
        <begin position="18"/>
        <end position="163"/>
    </location>
</feature>